<dbReference type="GO" id="GO:0016758">
    <property type="term" value="F:hexosyltransferase activity"/>
    <property type="evidence" value="ECO:0007669"/>
    <property type="project" value="TreeGrafter"/>
</dbReference>
<gene>
    <name evidence="3" type="ORF">HYY65_14635</name>
</gene>
<feature type="non-terminal residue" evidence="3">
    <location>
        <position position="387"/>
    </location>
</feature>
<name>A0A932GSW8_UNCTE</name>
<dbReference type="PANTHER" id="PTHR45947">
    <property type="entry name" value="SULFOQUINOVOSYL TRANSFERASE SQD2"/>
    <property type="match status" value="1"/>
</dbReference>
<dbReference type="Pfam" id="PF00534">
    <property type="entry name" value="Glycos_transf_1"/>
    <property type="match status" value="1"/>
</dbReference>
<dbReference type="EMBL" id="JACPSX010000282">
    <property type="protein sequence ID" value="MBI3016262.1"/>
    <property type="molecule type" value="Genomic_DNA"/>
</dbReference>
<reference evidence="3" key="1">
    <citation type="submission" date="2020-07" db="EMBL/GenBank/DDBJ databases">
        <title>Huge and variable diversity of episymbiotic CPR bacteria and DPANN archaea in groundwater ecosystems.</title>
        <authorList>
            <person name="He C.Y."/>
            <person name="Keren R."/>
            <person name="Whittaker M."/>
            <person name="Farag I.F."/>
            <person name="Doudna J."/>
            <person name="Cate J.H.D."/>
            <person name="Banfield J.F."/>
        </authorList>
    </citation>
    <scope>NUCLEOTIDE SEQUENCE</scope>
    <source>
        <strain evidence="3">NC_groundwater_717_Ag_S-0.2um_59_8</strain>
    </source>
</reference>
<protein>
    <submittedName>
        <fullName evidence="3">Glycosyltransferase</fullName>
    </submittedName>
</protein>
<dbReference type="Gene3D" id="3.40.50.2000">
    <property type="entry name" value="Glycogen Phosphorylase B"/>
    <property type="match status" value="2"/>
</dbReference>
<dbReference type="Pfam" id="PF13579">
    <property type="entry name" value="Glyco_trans_4_4"/>
    <property type="match status" value="1"/>
</dbReference>
<accession>A0A932GSW8</accession>
<dbReference type="InterPro" id="IPR050194">
    <property type="entry name" value="Glycosyltransferase_grp1"/>
</dbReference>
<dbReference type="Proteomes" id="UP000741360">
    <property type="component" value="Unassembled WGS sequence"/>
</dbReference>
<evidence type="ECO:0000259" key="1">
    <source>
        <dbReference type="Pfam" id="PF00534"/>
    </source>
</evidence>
<dbReference type="PANTHER" id="PTHR45947:SF3">
    <property type="entry name" value="SULFOQUINOVOSYL TRANSFERASE SQD2"/>
    <property type="match status" value="1"/>
</dbReference>
<dbReference type="InterPro" id="IPR001296">
    <property type="entry name" value="Glyco_trans_1"/>
</dbReference>
<dbReference type="AlphaFoldDB" id="A0A932GSW8"/>
<evidence type="ECO:0000313" key="4">
    <source>
        <dbReference type="Proteomes" id="UP000741360"/>
    </source>
</evidence>
<feature type="domain" description="Glycosyl transferase family 1" evidence="1">
    <location>
        <begin position="198"/>
        <end position="366"/>
    </location>
</feature>
<dbReference type="InterPro" id="IPR028098">
    <property type="entry name" value="Glyco_trans_4-like_N"/>
</dbReference>
<sequence length="387" mass="42728">MKVLHVIPAVAPRYGGPSRAVIEMCGALKEREVESLIATTDADGTSRLPVDLERPVLYEGVPTIFFSRQWSEAFKYSHPLARWLDANAEGFDVAHIHAVFSHACLAAARACRRYGVPYVVRPLGTLDPWSLRQKRFRKRLLWHFGVKKMLRGAAEIHYTTAAERRLAEGVLGLRRGIVIPLGVNQELIRAAVVPDSFRPRYPTLEKDPYVLVLSRLHPKKGLDLFLEVFLEVTRRGEFQDWRSVVAGDGDPGYVAGLKGRVQELGGNGRVVFTGWLHGAEKVAALQGAELLALPSHQENFGLSVVEALACGVPVVVGTPVNLSEEIQAAGAGWVVPLERAALADVLGEVLRDEQERQRRGAAGRKMVLSRFTWPRVASQLVELYGSL</sequence>
<feature type="domain" description="Glycosyltransferase subfamily 4-like N-terminal" evidence="2">
    <location>
        <begin position="15"/>
        <end position="182"/>
    </location>
</feature>
<proteinExistence type="predicted"/>
<evidence type="ECO:0000313" key="3">
    <source>
        <dbReference type="EMBL" id="MBI3016262.1"/>
    </source>
</evidence>
<dbReference type="SUPFAM" id="SSF53756">
    <property type="entry name" value="UDP-Glycosyltransferase/glycogen phosphorylase"/>
    <property type="match status" value="1"/>
</dbReference>
<comment type="caution">
    <text evidence="3">The sequence shown here is derived from an EMBL/GenBank/DDBJ whole genome shotgun (WGS) entry which is preliminary data.</text>
</comment>
<organism evidence="3 4">
    <name type="scientific">Tectimicrobiota bacterium</name>
    <dbReference type="NCBI Taxonomy" id="2528274"/>
    <lineage>
        <taxon>Bacteria</taxon>
        <taxon>Pseudomonadati</taxon>
        <taxon>Nitrospinota/Tectimicrobiota group</taxon>
        <taxon>Candidatus Tectimicrobiota</taxon>
    </lineage>
</organism>
<evidence type="ECO:0000259" key="2">
    <source>
        <dbReference type="Pfam" id="PF13579"/>
    </source>
</evidence>